<evidence type="ECO:0000313" key="2">
    <source>
        <dbReference type="EMBL" id="AVY95351.1"/>
    </source>
</evidence>
<evidence type="ECO:0000256" key="1">
    <source>
        <dbReference type="SAM" id="Phobius"/>
    </source>
</evidence>
<gene>
    <name evidence="2" type="ORF">DAI18_15855</name>
</gene>
<keyword evidence="1" id="KW-1133">Transmembrane helix</keyword>
<feature type="transmembrane region" description="Helical" evidence="1">
    <location>
        <begin position="163"/>
        <end position="187"/>
    </location>
</feature>
<dbReference type="KEGG" id="maer:DAI18_15855"/>
<name>A0A2S0PDB5_9NEIS</name>
<dbReference type="RefSeq" id="WP_107889895.1">
    <property type="nucleotide sequence ID" value="NZ_CP028519.1"/>
</dbReference>
<dbReference type="STRING" id="1122240.GCA_000620105_02765"/>
<accession>A0A2S0PDB5</accession>
<sequence length="190" mass="20760">MSLLVAAALLPLILVHLHALWLMVSRREGIAIACSLAAWLVLALLFKALRPSMPLAAVWLPGLYPYALLGISGVFWSISRAQGDTAREKWNWLLSPARPDGPHALFLSVLIGHAGFAVLALWARPALLAYLYAPSATALCFLCYFLILGGYQSRRHGRRLGGLFVSLSILVLPPAAIVFFSALSSWWQGR</sequence>
<dbReference type="EMBL" id="CP028519">
    <property type="protein sequence ID" value="AVY95351.1"/>
    <property type="molecule type" value="Genomic_DNA"/>
</dbReference>
<keyword evidence="1" id="KW-0472">Membrane</keyword>
<dbReference type="AlphaFoldDB" id="A0A2S0PDB5"/>
<feature type="transmembrane region" description="Helical" evidence="1">
    <location>
        <begin position="129"/>
        <end position="151"/>
    </location>
</feature>
<evidence type="ECO:0000313" key="3">
    <source>
        <dbReference type="Proteomes" id="UP000244173"/>
    </source>
</evidence>
<dbReference type="Proteomes" id="UP000244173">
    <property type="component" value="Chromosome"/>
</dbReference>
<organism evidence="2 3">
    <name type="scientific">Microvirgula aerodenitrificans</name>
    <dbReference type="NCBI Taxonomy" id="57480"/>
    <lineage>
        <taxon>Bacteria</taxon>
        <taxon>Pseudomonadati</taxon>
        <taxon>Pseudomonadota</taxon>
        <taxon>Betaproteobacteria</taxon>
        <taxon>Neisseriales</taxon>
        <taxon>Aquaspirillaceae</taxon>
        <taxon>Microvirgula</taxon>
    </lineage>
</organism>
<feature type="transmembrane region" description="Helical" evidence="1">
    <location>
        <begin position="104"/>
        <end position="123"/>
    </location>
</feature>
<protein>
    <submittedName>
        <fullName evidence="2">Uncharacterized protein</fullName>
    </submittedName>
</protein>
<keyword evidence="1" id="KW-0812">Transmembrane</keyword>
<feature type="transmembrane region" description="Helical" evidence="1">
    <location>
        <begin position="29"/>
        <end position="46"/>
    </location>
</feature>
<keyword evidence="3" id="KW-1185">Reference proteome</keyword>
<proteinExistence type="predicted"/>
<dbReference type="OrthoDB" id="8589016at2"/>
<reference evidence="2 3" key="1">
    <citation type="submission" date="2018-04" db="EMBL/GenBank/DDBJ databases">
        <title>Denitrifier Microvirgula.</title>
        <authorList>
            <person name="Anderson E."/>
            <person name="Jang J."/>
            <person name="Ishii S."/>
        </authorList>
    </citation>
    <scope>NUCLEOTIDE SEQUENCE [LARGE SCALE GENOMIC DNA]</scope>
    <source>
        <strain evidence="2 3">BE2.4</strain>
    </source>
</reference>